<feature type="domain" description="Rhodanese" evidence="1">
    <location>
        <begin position="29"/>
        <end position="91"/>
    </location>
</feature>
<comment type="caution">
    <text evidence="2">The sequence shown here is derived from an EMBL/GenBank/DDBJ whole genome shotgun (WGS) entry which is preliminary data.</text>
</comment>
<evidence type="ECO:0000259" key="1">
    <source>
        <dbReference type="Pfam" id="PF00581"/>
    </source>
</evidence>
<reference evidence="2 3" key="1">
    <citation type="submission" date="2020-11" db="EMBL/GenBank/DDBJ databases">
        <authorList>
            <person name="Peeters C."/>
        </authorList>
    </citation>
    <scope>NUCLEOTIDE SEQUENCE [LARGE SCALE GENOMIC DNA]</scope>
    <source>
        <strain evidence="2 3">LMG 7974</strain>
    </source>
</reference>
<evidence type="ECO:0000313" key="2">
    <source>
        <dbReference type="EMBL" id="CAD7287545.1"/>
    </source>
</evidence>
<protein>
    <recommendedName>
        <fullName evidence="1">Rhodanese domain-containing protein</fullName>
    </recommendedName>
</protein>
<organism evidence="2 3">
    <name type="scientific">Campylobacter majalis</name>
    <dbReference type="NCBI Taxonomy" id="2790656"/>
    <lineage>
        <taxon>Bacteria</taxon>
        <taxon>Pseudomonadati</taxon>
        <taxon>Campylobacterota</taxon>
        <taxon>Epsilonproteobacteria</taxon>
        <taxon>Campylobacterales</taxon>
        <taxon>Campylobacteraceae</taxon>
        <taxon>Campylobacter</taxon>
    </lineage>
</organism>
<evidence type="ECO:0000313" key="3">
    <source>
        <dbReference type="Proteomes" id="UP000789803"/>
    </source>
</evidence>
<proteinExistence type="predicted"/>
<accession>A0ABN7K9H6</accession>
<dbReference type="Gene3D" id="3.40.250.10">
    <property type="entry name" value="Rhodanese-like domain"/>
    <property type="match status" value="1"/>
</dbReference>
<sequence>MKKQYLLICCICCLYSDIKIEEANTQNISKHTQIVDVRIDAERCDIGVVKDAINAKFSMDKDTMLKEISSKIDISKPFALICRGGRRSKAIAN</sequence>
<dbReference type="SUPFAM" id="SSF52821">
    <property type="entry name" value="Rhodanese/Cell cycle control phosphatase"/>
    <property type="match status" value="1"/>
</dbReference>
<name>A0ABN7K9H6_9BACT</name>
<dbReference type="EMBL" id="CAJHOF010000003">
    <property type="protein sequence ID" value="CAD7287545.1"/>
    <property type="molecule type" value="Genomic_DNA"/>
</dbReference>
<gene>
    <name evidence="2" type="ORF">LMG7974_00424</name>
</gene>
<keyword evidence="3" id="KW-1185">Reference proteome</keyword>
<dbReference type="InterPro" id="IPR001763">
    <property type="entry name" value="Rhodanese-like_dom"/>
</dbReference>
<dbReference type="RefSeq" id="WP_229932246.1">
    <property type="nucleotide sequence ID" value="NZ_CAJHOF010000003.1"/>
</dbReference>
<dbReference type="Pfam" id="PF00581">
    <property type="entry name" value="Rhodanese"/>
    <property type="match status" value="1"/>
</dbReference>
<dbReference type="Proteomes" id="UP000789803">
    <property type="component" value="Unassembled WGS sequence"/>
</dbReference>
<dbReference type="InterPro" id="IPR036873">
    <property type="entry name" value="Rhodanese-like_dom_sf"/>
</dbReference>